<evidence type="ECO:0000313" key="1">
    <source>
        <dbReference type="EMBL" id="GGE78932.1"/>
    </source>
</evidence>
<protein>
    <recommendedName>
        <fullName evidence="3">DUF2804 domain-containing protein</fullName>
    </recommendedName>
</protein>
<dbReference type="Pfam" id="PF10974">
    <property type="entry name" value="DUF2804"/>
    <property type="match status" value="1"/>
</dbReference>
<comment type="caution">
    <text evidence="1">The sequence shown here is derived from an EMBL/GenBank/DDBJ whole genome shotgun (WGS) entry which is preliminary data.</text>
</comment>
<organism evidence="1 2">
    <name type="scientific">Priestia taiwanensis</name>
    <dbReference type="NCBI Taxonomy" id="1347902"/>
    <lineage>
        <taxon>Bacteria</taxon>
        <taxon>Bacillati</taxon>
        <taxon>Bacillota</taxon>
        <taxon>Bacilli</taxon>
        <taxon>Bacillales</taxon>
        <taxon>Bacillaceae</taxon>
        <taxon>Priestia</taxon>
    </lineage>
</organism>
<dbReference type="Proteomes" id="UP000605259">
    <property type="component" value="Unassembled WGS sequence"/>
</dbReference>
<reference evidence="1" key="2">
    <citation type="submission" date="2020-09" db="EMBL/GenBank/DDBJ databases">
        <authorList>
            <person name="Sun Q."/>
            <person name="Zhou Y."/>
        </authorList>
    </citation>
    <scope>NUCLEOTIDE SEQUENCE</scope>
    <source>
        <strain evidence="1">CGMCC 1.12698</strain>
    </source>
</reference>
<dbReference type="RefSeq" id="WP_188389369.1">
    <property type="nucleotide sequence ID" value="NZ_BMFK01000003.1"/>
</dbReference>
<accession>A0A917AXS4</accession>
<keyword evidence="2" id="KW-1185">Reference proteome</keyword>
<evidence type="ECO:0008006" key="3">
    <source>
        <dbReference type="Google" id="ProtNLM"/>
    </source>
</evidence>
<dbReference type="PANTHER" id="PTHR35868">
    <property type="entry name" value="DUF2804 DOMAIN-CONTAINING PROTEIN-RELATED"/>
    <property type="match status" value="1"/>
</dbReference>
<proteinExistence type="predicted"/>
<reference evidence="1" key="1">
    <citation type="journal article" date="2014" name="Int. J. Syst. Evol. Microbiol.">
        <title>Complete genome sequence of Corynebacterium casei LMG S-19264T (=DSM 44701T), isolated from a smear-ripened cheese.</title>
        <authorList>
            <consortium name="US DOE Joint Genome Institute (JGI-PGF)"/>
            <person name="Walter F."/>
            <person name="Albersmeier A."/>
            <person name="Kalinowski J."/>
            <person name="Ruckert C."/>
        </authorList>
    </citation>
    <scope>NUCLEOTIDE SEQUENCE</scope>
    <source>
        <strain evidence="1">CGMCC 1.12698</strain>
    </source>
</reference>
<dbReference type="PANTHER" id="PTHR35868:SF3">
    <property type="entry name" value="DUF2804 DOMAIN-CONTAINING PROTEIN"/>
    <property type="match status" value="1"/>
</dbReference>
<dbReference type="InterPro" id="IPR021243">
    <property type="entry name" value="DUF2804"/>
</dbReference>
<gene>
    <name evidence="1" type="ORF">GCM10007140_30600</name>
</gene>
<name>A0A917AXS4_9BACI</name>
<dbReference type="EMBL" id="BMFK01000003">
    <property type="protein sequence ID" value="GGE78932.1"/>
    <property type="molecule type" value="Genomic_DNA"/>
</dbReference>
<dbReference type="AlphaFoldDB" id="A0A917AXS4"/>
<evidence type="ECO:0000313" key="2">
    <source>
        <dbReference type="Proteomes" id="UP000605259"/>
    </source>
</evidence>
<sequence>MATYMEQEIKKPMLLCDRNGKLAKESIGWARSPLIIPNLTGHHGRKKKWNYWCVFGEEALFCTAITHFDYAAVCFVYYLDYKTNKFHEKQVIMPLGSKCTMPNGIEEDVSFMDSKLAAFFIQRGDYVDIRVSSPDFDGKPLKAEISIYCPPEMESLNVVIPWSAEKFQYTSKQTCLQAEGFFSIGDDMYHFSGERDYACLDFGRGDWPREISWNWATASSKQGDKVVGLNVGGKWTDGTGMTENAYMIDGIVTKISEDVLFEYDENDLLKPWTIRTKESDTLNLTFIPFFKRVAKSNLVLVKSEFYQLVGHFQGEIRLDNGELVTVKDMLGGVEDHMAKW</sequence>